<keyword evidence="1" id="KW-0346">Stress response</keyword>
<evidence type="ECO:0000256" key="2">
    <source>
        <dbReference type="PROSITE-ProRule" id="PRU00285"/>
    </source>
</evidence>
<evidence type="ECO:0000256" key="1">
    <source>
        <dbReference type="ARBA" id="ARBA00023016"/>
    </source>
</evidence>
<evidence type="ECO:0000313" key="6">
    <source>
        <dbReference type="Proteomes" id="UP001642360"/>
    </source>
</evidence>
<organism evidence="5 6">
    <name type="scientific">Ilex paraguariensis</name>
    <name type="common">yerba mate</name>
    <dbReference type="NCBI Taxonomy" id="185542"/>
    <lineage>
        <taxon>Eukaryota</taxon>
        <taxon>Viridiplantae</taxon>
        <taxon>Streptophyta</taxon>
        <taxon>Embryophyta</taxon>
        <taxon>Tracheophyta</taxon>
        <taxon>Spermatophyta</taxon>
        <taxon>Magnoliopsida</taxon>
        <taxon>eudicotyledons</taxon>
        <taxon>Gunneridae</taxon>
        <taxon>Pentapetalae</taxon>
        <taxon>asterids</taxon>
        <taxon>campanulids</taxon>
        <taxon>Aquifoliales</taxon>
        <taxon>Aquifoliaceae</taxon>
        <taxon>Ilex</taxon>
    </lineage>
</organism>
<dbReference type="InterPro" id="IPR031107">
    <property type="entry name" value="Small_HSP"/>
</dbReference>
<dbReference type="Proteomes" id="UP001642360">
    <property type="component" value="Unassembled WGS sequence"/>
</dbReference>
<keyword evidence="6" id="KW-1185">Reference proteome</keyword>
<feature type="domain" description="SHSP" evidence="4">
    <location>
        <begin position="1"/>
        <end position="117"/>
    </location>
</feature>
<proteinExistence type="inferred from homology"/>
<dbReference type="EMBL" id="CAUOFW020004565">
    <property type="protein sequence ID" value="CAK9166254.1"/>
    <property type="molecule type" value="Genomic_DNA"/>
</dbReference>
<gene>
    <name evidence="5" type="ORF">ILEXP_LOCUS35462</name>
</gene>
<name>A0ABC8TAA6_9AQUA</name>
<dbReference type="AlphaFoldDB" id="A0ABC8TAA6"/>
<dbReference type="SUPFAM" id="SSF49764">
    <property type="entry name" value="HSP20-like chaperones"/>
    <property type="match status" value="1"/>
</dbReference>
<reference evidence="5 6" key="1">
    <citation type="submission" date="2024-02" db="EMBL/GenBank/DDBJ databases">
        <authorList>
            <person name="Vignale AGUSTIN F."/>
            <person name="Sosa J E."/>
            <person name="Modenutti C."/>
        </authorList>
    </citation>
    <scope>NUCLEOTIDE SEQUENCE [LARGE SCALE GENOMIC DNA]</scope>
</reference>
<evidence type="ECO:0000259" key="4">
    <source>
        <dbReference type="PROSITE" id="PS01031"/>
    </source>
</evidence>
<evidence type="ECO:0000313" key="5">
    <source>
        <dbReference type="EMBL" id="CAK9166254.1"/>
    </source>
</evidence>
<dbReference type="CDD" id="cd06472">
    <property type="entry name" value="ACD_ScHsp26_like"/>
    <property type="match status" value="1"/>
</dbReference>
<dbReference type="Gene3D" id="2.60.40.790">
    <property type="match status" value="1"/>
</dbReference>
<evidence type="ECO:0000256" key="3">
    <source>
        <dbReference type="RuleBase" id="RU003616"/>
    </source>
</evidence>
<dbReference type="PROSITE" id="PS01031">
    <property type="entry name" value="SHSP"/>
    <property type="match status" value="1"/>
</dbReference>
<dbReference type="InterPro" id="IPR008978">
    <property type="entry name" value="HSP20-like_chaperone"/>
</dbReference>
<dbReference type="InterPro" id="IPR002068">
    <property type="entry name" value="A-crystallin/Hsp20_dom"/>
</dbReference>
<comment type="caution">
    <text evidence="5">The sequence shown here is derived from an EMBL/GenBank/DDBJ whole genome shotgun (WGS) entry which is preliminary data.</text>
</comment>
<protein>
    <recommendedName>
        <fullName evidence="4">SHSP domain-containing protein</fullName>
    </recommendedName>
</protein>
<dbReference type="Pfam" id="PF00011">
    <property type="entry name" value="HSP20"/>
    <property type="match status" value="1"/>
</dbReference>
<comment type="similarity">
    <text evidence="2 3">Belongs to the small heat shock protein (HSP20) family.</text>
</comment>
<dbReference type="PANTHER" id="PTHR11527">
    <property type="entry name" value="HEAT-SHOCK PROTEIN 20 FAMILY MEMBER"/>
    <property type="match status" value="1"/>
</dbReference>
<accession>A0ABC8TAA6</accession>
<sequence length="117" mass="13577">MFCPVLSTPVDWKETPEAHVFIADIPGLKKEDVKVEIDEDRVLHLRGVRKVEQVYEENEKWHRVERKRGKFARTFRLPENAKVDDVKASVENGVLTVTVAKQEVKKPEAKVIEIEEK</sequence>